<feature type="domain" description="SpoVT-AbrB" evidence="1">
    <location>
        <begin position="13"/>
        <end position="49"/>
    </location>
</feature>
<sequence length="77" mass="8184">MASMAMVKVGVRGNATAVTLPKDVLAASGIARGDMVRIEADADGLRIVRIDDAYARAMAAGQECFDRYPETLAELAR</sequence>
<keyword evidence="2" id="KW-0238">DNA-binding</keyword>
<dbReference type="KEGG" id="sand:H3309_00250"/>
<protein>
    <submittedName>
        <fullName evidence="2">AbrB/MazE/SpoVT family DNA-binding domain-containing protein</fullName>
    </submittedName>
</protein>
<organism evidence="2 3">
    <name type="scientific">Sandaracinobacteroides saxicola</name>
    <dbReference type="NCBI Taxonomy" id="2759707"/>
    <lineage>
        <taxon>Bacteria</taxon>
        <taxon>Pseudomonadati</taxon>
        <taxon>Pseudomonadota</taxon>
        <taxon>Alphaproteobacteria</taxon>
        <taxon>Sphingomonadales</taxon>
        <taxon>Sphingosinicellaceae</taxon>
        <taxon>Sandaracinobacteroides</taxon>
    </lineage>
</organism>
<dbReference type="Pfam" id="PF04014">
    <property type="entry name" value="MazE_antitoxin"/>
    <property type="match status" value="1"/>
</dbReference>
<dbReference type="RefSeq" id="WP_182296392.1">
    <property type="nucleotide sequence ID" value="NZ_CP059851.1"/>
</dbReference>
<dbReference type="Proteomes" id="UP000515292">
    <property type="component" value="Chromosome"/>
</dbReference>
<gene>
    <name evidence="2" type="ORF">H3309_00250</name>
</gene>
<dbReference type="GO" id="GO:0003677">
    <property type="term" value="F:DNA binding"/>
    <property type="evidence" value="ECO:0007669"/>
    <property type="project" value="UniProtKB-KW"/>
</dbReference>
<dbReference type="InterPro" id="IPR007159">
    <property type="entry name" value="SpoVT-AbrB_dom"/>
</dbReference>
<keyword evidence="3" id="KW-1185">Reference proteome</keyword>
<proteinExistence type="predicted"/>
<evidence type="ECO:0000259" key="1">
    <source>
        <dbReference type="Pfam" id="PF04014"/>
    </source>
</evidence>
<evidence type="ECO:0000313" key="2">
    <source>
        <dbReference type="EMBL" id="QMW22984.1"/>
    </source>
</evidence>
<dbReference type="Gene3D" id="2.10.260.10">
    <property type="match status" value="1"/>
</dbReference>
<dbReference type="EMBL" id="CP059851">
    <property type="protein sequence ID" value="QMW22984.1"/>
    <property type="molecule type" value="Genomic_DNA"/>
</dbReference>
<dbReference type="AlphaFoldDB" id="A0A7G5IHZ2"/>
<reference evidence="2 3" key="1">
    <citation type="submission" date="2020-07" db="EMBL/GenBank/DDBJ databases">
        <title>Complete genome sequence for Sandaracinobacter sp. M6.</title>
        <authorList>
            <person name="Tang Y."/>
            <person name="Liu Q."/>
            <person name="Guo Z."/>
            <person name="Lei P."/>
            <person name="Huang B."/>
        </authorList>
    </citation>
    <scope>NUCLEOTIDE SEQUENCE [LARGE SCALE GENOMIC DNA]</scope>
    <source>
        <strain evidence="2 3">M6</strain>
    </source>
</reference>
<dbReference type="InterPro" id="IPR037914">
    <property type="entry name" value="SpoVT-AbrB_sf"/>
</dbReference>
<accession>A0A7G5IHZ2</accession>
<dbReference type="SUPFAM" id="SSF89447">
    <property type="entry name" value="AbrB/MazE/MraZ-like"/>
    <property type="match status" value="1"/>
</dbReference>
<name>A0A7G5IHZ2_9SPHN</name>
<evidence type="ECO:0000313" key="3">
    <source>
        <dbReference type="Proteomes" id="UP000515292"/>
    </source>
</evidence>